<organism evidence="1 2">
    <name type="scientific">Paraburkholderia fungorum</name>
    <dbReference type="NCBI Taxonomy" id="134537"/>
    <lineage>
        <taxon>Bacteria</taxon>
        <taxon>Pseudomonadati</taxon>
        <taxon>Pseudomonadota</taxon>
        <taxon>Betaproteobacteria</taxon>
        <taxon>Burkholderiales</taxon>
        <taxon>Burkholderiaceae</taxon>
        <taxon>Paraburkholderia</taxon>
    </lineage>
</organism>
<proteinExistence type="predicted"/>
<accession>A0A3R7E0S4</accession>
<dbReference type="PANTHER" id="PTHR42923">
    <property type="entry name" value="PROTOPORPHYRINOGEN OXIDASE"/>
    <property type="match status" value="1"/>
</dbReference>
<dbReference type="PROSITE" id="PS51257">
    <property type="entry name" value="PROKAR_LIPOPROTEIN"/>
    <property type="match status" value="1"/>
</dbReference>
<dbReference type="Proteomes" id="UP000283709">
    <property type="component" value="Unassembled WGS sequence"/>
</dbReference>
<dbReference type="PANTHER" id="PTHR42923:SF39">
    <property type="entry name" value="AMINO OXIDASE"/>
    <property type="match status" value="1"/>
</dbReference>
<evidence type="ECO:0008006" key="3">
    <source>
        <dbReference type="Google" id="ProtNLM"/>
    </source>
</evidence>
<dbReference type="OrthoDB" id="127573at2"/>
<protein>
    <recommendedName>
        <fullName evidence="3">NAD(P)/FAD-dependent oxidoreductase</fullName>
    </recommendedName>
</protein>
<gene>
    <name evidence="1" type="ORF">BCY88_12370</name>
</gene>
<dbReference type="EMBL" id="MCAS01000067">
    <property type="protein sequence ID" value="RKF31551.1"/>
    <property type="molecule type" value="Genomic_DNA"/>
</dbReference>
<sequence>MDRRTFLLAGAAASLAGCGRTGWIETTPVIDSPGMREGHALRDHRGLPPPSGTIETDIAILGAGAAGLSCAWQLARAGHKDFVVLAGPEFGGNAAGGQYGDLGYPKGAHYLPLPSMESTHLRDMLADLGVIEADPFTARPVFDERVLVHAPDERLLIDGQWQDGLVPTLGINPAELAQQQRFFAYTDSLRTAFGKDGRKVFCIPLAQSSQDTQWRALDKRSFRQWLLDEGYTAPSLHWYLNYACRDDFGAGYERVSAWAGLHYFSARGGHARNAEDGAVLTWPDGLHSMVTRLSASIGKRVGEHKWSLPGFAARVDEKAGGIEALCVRIDSNNMPTTFVLKARRAVCAMPLFVAQHVMPQSLRAYGFDAARDLPPRAPWLVSNFLMDGMPREAQGVPLAWDNVVYRGDGLGYVVSTHQLIRLSPPQRSVFSAYQALNLDAPDDTRRWLAAAHPDDLRTQAAIDLVPAYGRDLWRHAAALEITVRGHAMATPDVGFLSRPGLLALRDANGPILFAHADLSGMSLFEEASYWGVLAANRAMA</sequence>
<reference evidence="1 2" key="1">
    <citation type="submission" date="2016-07" db="EMBL/GenBank/DDBJ databases">
        <title>Genome analysis of Burkholderia fungorum ES3-20.</title>
        <authorList>
            <person name="Xu D."/>
            <person name="Yao R."/>
            <person name="Zheng S."/>
        </authorList>
    </citation>
    <scope>NUCLEOTIDE SEQUENCE [LARGE SCALE GENOMIC DNA]</scope>
    <source>
        <strain evidence="1 2">ES3-20</strain>
    </source>
</reference>
<evidence type="ECO:0000313" key="2">
    <source>
        <dbReference type="Proteomes" id="UP000283709"/>
    </source>
</evidence>
<comment type="caution">
    <text evidence="1">The sequence shown here is derived from an EMBL/GenBank/DDBJ whole genome shotgun (WGS) entry which is preliminary data.</text>
</comment>
<evidence type="ECO:0000313" key="1">
    <source>
        <dbReference type="EMBL" id="RKF31551.1"/>
    </source>
</evidence>
<dbReference type="GO" id="GO:0016491">
    <property type="term" value="F:oxidoreductase activity"/>
    <property type="evidence" value="ECO:0007669"/>
    <property type="project" value="TreeGrafter"/>
</dbReference>
<dbReference type="AlphaFoldDB" id="A0A3R7E0S4"/>
<dbReference type="InterPro" id="IPR036188">
    <property type="entry name" value="FAD/NAD-bd_sf"/>
</dbReference>
<name>A0A3R7E0S4_9BURK</name>
<dbReference type="RefSeq" id="WP_120348975.1">
    <property type="nucleotide sequence ID" value="NZ_MCAS01000067.1"/>
</dbReference>
<dbReference type="SUPFAM" id="SSF51905">
    <property type="entry name" value="FAD/NAD(P)-binding domain"/>
    <property type="match status" value="1"/>
</dbReference>
<dbReference type="Gene3D" id="3.50.50.60">
    <property type="entry name" value="FAD/NAD(P)-binding domain"/>
    <property type="match status" value="1"/>
</dbReference>
<dbReference type="Pfam" id="PF13450">
    <property type="entry name" value="NAD_binding_8"/>
    <property type="match status" value="1"/>
</dbReference>
<dbReference type="InterPro" id="IPR050464">
    <property type="entry name" value="Zeta_carotene_desat/Oxidored"/>
</dbReference>